<reference evidence="2 3" key="1">
    <citation type="submission" date="2021-06" db="EMBL/GenBank/DDBJ databases">
        <title>Caerostris extrusa draft genome.</title>
        <authorList>
            <person name="Kono N."/>
            <person name="Arakawa K."/>
        </authorList>
    </citation>
    <scope>NUCLEOTIDE SEQUENCE [LARGE SCALE GENOMIC DNA]</scope>
</reference>
<evidence type="ECO:0000256" key="1">
    <source>
        <dbReference type="SAM" id="MobiDB-lite"/>
    </source>
</evidence>
<evidence type="ECO:0000313" key="3">
    <source>
        <dbReference type="Proteomes" id="UP001054945"/>
    </source>
</evidence>
<evidence type="ECO:0000313" key="2">
    <source>
        <dbReference type="EMBL" id="GIX98937.1"/>
    </source>
</evidence>
<comment type="caution">
    <text evidence="2">The sequence shown here is derived from an EMBL/GenBank/DDBJ whole genome shotgun (WGS) entry which is preliminary data.</text>
</comment>
<accession>A0AAV4PUR7</accession>
<feature type="region of interest" description="Disordered" evidence="1">
    <location>
        <begin position="1"/>
        <end position="29"/>
    </location>
</feature>
<dbReference type="AlphaFoldDB" id="A0AAV4PUR7"/>
<proteinExistence type="predicted"/>
<dbReference type="EMBL" id="BPLR01004986">
    <property type="protein sequence ID" value="GIX98937.1"/>
    <property type="molecule type" value="Genomic_DNA"/>
</dbReference>
<gene>
    <name evidence="2" type="ORF">CEXT_514391</name>
</gene>
<protein>
    <submittedName>
        <fullName evidence="2">Uncharacterized protein</fullName>
    </submittedName>
</protein>
<name>A0AAV4PUR7_CAEEX</name>
<dbReference type="Proteomes" id="UP001054945">
    <property type="component" value="Unassembled WGS sequence"/>
</dbReference>
<sequence length="79" mass="8892">MKSKFGKLGNRGDQGTPRLHTWNPAGSTLPRVHFAENDERHSSQQIYNAFRGTESEAFNLVLPMNSEPSTLDSENPIDY</sequence>
<keyword evidence="3" id="KW-1185">Reference proteome</keyword>
<organism evidence="2 3">
    <name type="scientific">Caerostris extrusa</name>
    <name type="common">Bark spider</name>
    <name type="synonym">Caerostris bankana</name>
    <dbReference type="NCBI Taxonomy" id="172846"/>
    <lineage>
        <taxon>Eukaryota</taxon>
        <taxon>Metazoa</taxon>
        <taxon>Ecdysozoa</taxon>
        <taxon>Arthropoda</taxon>
        <taxon>Chelicerata</taxon>
        <taxon>Arachnida</taxon>
        <taxon>Araneae</taxon>
        <taxon>Araneomorphae</taxon>
        <taxon>Entelegynae</taxon>
        <taxon>Araneoidea</taxon>
        <taxon>Araneidae</taxon>
        <taxon>Caerostris</taxon>
    </lineage>
</organism>